<dbReference type="PANTHER" id="PTHR42756:SF1">
    <property type="entry name" value="TRANSCRIPTIONAL REPRESSOR OF EMRAB OPERON"/>
    <property type="match status" value="1"/>
</dbReference>
<dbReference type="Proteomes" id="UP000541185">
    <property type="component" value="Unassembled WGS sequence"/>
</dbReference>
<dbReference type="RefSeq" id="WP_169417549.1">
    <property type="nucleotide sequence ID" value="NZ_JABBFX010000001.1"/>
</dbReference>
<dbReference type="SUPFAM" id="SSF46785">
    <property type="entry name" value="Winged helix' DNA-binding domain"/>
    <property type="match status" value="1"/>
</dbReference>
<evidence type="ECO:0000256" key="2">
    <source>
        <dbReference type="ARBA" id="ARBA00023125"/>
    </source>
</evidence>
<dbReference type="PRINTS" id="PR00598">
    <property type="entry name" value="HTHMARR"/>
</dbReference>
<accession>A0A848GXE6</accession>
<dbReference type="PROSITE" id="PS50995">
    <property type="entry name" value="HTH_MARR_2"/>
    <property type="match status" value="1"/>
</dbReference>
<evidence type="ECO:0000259" key="5">
    <source>
        <dbReference type="PROSITE" id="PS50995"/>
    </source>
</evidence>
<reference evidence="6 7" key="1">
    <citation type="submission" date="2020-04" db="EMBL/GenBank/DDBJ databases">
        <title>Ramlibacter sp. G-1-2-2 isolated from soil.</title>
        <authorList>
            <person name="Dahal R.H."/>
        </authorList>
    </citation>
    <scope>NUCLEOTIDE SEQUENCE [LARGE SCALE GENOMIC DNA]</scope>
    <source>
        <strain evidence="6 7">G-1-2-2</strain>
    </source>
</reference>
<proteinExistence type="predicted"/>
<keyword evidence="2" id="KW-0238">DNA-binding</keyword>
<dbReference type="InterPro" id="IPR036390">
    <property type="entry name" value="WH_DNA-bd_sf"/>
</dbReference>
<evidence type="ECO:0000256" key="1">
    <source>
        <dbReference type="ARBA" id="ARBA00023015"/>
    </source>
</evidence>
<name>A0A848GXE6_9BURK</name>
<evidence type="ECO:0000313" key="7">
    <source>
        <dbReference type="Proteomes" id="UP000541185"/>
    </source>
</evidence>
<keyword evidence="7" id="KW-1185">Reference proteome</keyword>
<evidence type="ECO:0000256" key="4">
    <source>
        <dbReference type="SAM" id="MobiDB-lite"/>
    </source>
</evidence>
<dbReference type="InterPro" id="IPR036388">
    <property type="entry name" value="WH-like_DNA-bd_sf"/>
</dbReference>
<dbReference type="EMBL" id="JABBFX010000001">
    <property type="protein sequence ID" value="NML43336.1"/>
    <property type="molecule type" value="Genomic_DNA"/>
</dbReference>
<gene>
    <name evidence="6" type="ORF">HHL11_06205</name>
</gene>
<evidence type="ECO:0000256" key="3">
    <source>
        <dbReference type="ARBA" id="ARBA00023163"/>
    </source>
</evidence>
<dbReference type="GO" id="GO:0003700">
    <property type="term" value="F:DNA-binding transcription factor activity"/>
    <property type="evidence" value="ECO:0007669"/>
    <property type="project" value="InterPro"/>
</dbReference>
<dbReference type="SMART" id="SM00347">
    <property type="entry name" value="HTH_MARR"/>
    <property type="match status" value="1"/>
</dbReference>
<comment type="caution">
    <text evidence="6">The sequence shown here is derived from an EMBL/GenBank/DDBJ whole genome shotgun (WGS) entry which is preliminary data.</text>
</comment>
<dbReference type="AlphaFoldDB" id="A0A848GXE6"/>
<organism evidence="6 7">
    <name type="scientific">Ramlibacter agri</name>
    <dbReference type="NCBI Taxonomy" id="2728837"/>
    <lineage>
        <taxon>Bacteria</taxon>
        <taxon>Pseudomonadati</taxon>
        <taxon>Pseudomonadota</taxon>
        <taxon>Betaproteobacteria</taxon>
        <taxon>Burkholderiales</taxon>
        <taxon>Comamonadaceae</taxon>
        <taxon>Ramlibacter</taxon>
    </lineage>
</organism>
<sequence length="185" mass="20653">MKAATKTRATPQRKAAAPAAAPRARVQKVPDADNWDARLGFLMHDVSRLRRSVFDEFMRPSGLTRSQWWILAHLSRHDGMIQSDLANMLDLGKAALGGLLDRLEASQQIERRADEADRRVKRIYLTGKGAQAIQEMRVKGHEVSERILEGLDLPARRTLLDNLALVKSNLLALRAEVQKTRGNGG</sequence>
<evidence type="ECO:0000313" key="6">
    <source>
        <dbReference type="EMBL" id="NML43336.1"/>
    </source>
</evidence>
<dbReference type="Gene3D" id="1.10.10.10">
    <property type="entry name" value="Winged helix-like DNA-binding domain superfamily/Winged helix DNA-binding domain"/>
    <property type="match status" value="1"/>
</dbReference>
<dbReference type="PANTHER" id="PTHR42756">
    <property type="entry name" value="TRANSCRIPTIONAL REGULATOR, MARR"/>
    <property type="match status" value="1"/>
</dbReference>
<feature type="domain" description="HTH marR-type" evidence="5">
    <location>
        <begin position="36"/>
        <end position="168"/>
    </location>
</feature>
<dbReference type="GO" id="GO:0003677">
    <property type="term" value="F:DNA binding"/>
    <property type="evidence" value="ECO:0007669"/>
    <property type="project" value="UniProtKB-KW"/>
</dbReference>
<dbReference type="InterPro" id="IPR000835">
    <property type="entry name" value="HTH_MarR-typ"/>
</dbReference>
<feature type="region of interest" description="Disordered" evidence="4">
    <location>
        <begin position="1"/>
        <end position="27"/>
    </location>
</feature>
<keyword evidence="1" id="KW-0805">Transcription regulation</keyword>
<keyword evidence="3" id="KW-0804">Transcription</keyword>
<dbReference type="Pfam" id="PF12802">
    <property type="entry name" value="MarR_2"/>
    <property type="match status" value="1"/>
</dbReference>
<protein>
    <submittedName>
        <fullName evidence="6">MarR family transcriptional regulator</fullName>
    </submittedName>
</protein>